<evidence type="ECO:0000256" key="4">
    <source>
        <dbReference type="ARBA" id="ARBA00022438"/>
    </source>
</evidence>
<keyword evidence="11" id="KW-1185">Reference proteome</keyword>
<dbReference type="NCBIfam" id="NF002075">
    <property type="entry name" value="PRK00913.2-2"/>
    <property type="match status" value="1"/>
</dbReference>
<evidence type="ECO:0000256" key="2">
    <source>
        <dbReference type="ARBA" id="ARBA00000967"/>
    </source>
</evidence>
<dbReference type="HAMAP" id="MF_00181">
    <property type="entry name" value="Cytosol_peptidase_M17"/>
    <property type="match status" value="1"/>
</dbReference>
<comment type="subcellular location">
    <subcellularLocation>
        <location evidence="8">Cytoplasm</location>
    </subcellularLocation>
</comment>
<keyword evidence="8" id="KW-0479">Metal-binding</keyword>
<accession>A0ABT5YIU4</accession>
<reference evidence="10 11" key="1">
    <citation type="submission" date="2023-03" db="EMBL/GenBank/DDBJ databases">
        <title>Fodinicurvata sp. CAU 1616 isolated from sea sendiment.</title>
        <authorList>
            <person name="Kim W."/>
        </authorList>
    </citation>
    <scope>NUCLEOTIDE SEQUENCE [LARGE SCALE GENOMIC DNA]</scope>
    <source>
        <strain evidence="10 11">CAU 1616</strain>
    </source>
</reference>
<feature type="binding site" evidence="8">
    <location>
        <position position="347"/>
    </location>
    <ligand>
        <name>Mn(2+)</name>
        <dbReference type="ChEBI" id="CHEBI:29035"/>
        <label>2</label>
    </ligand>
</feature>
<feature type="binding site" evidence="8">
    <location>
        <position position="268"/>
    </location>
    <ligand>
        <name>Mn(2+)</name>
        <dbReference type="ChEBI" id="CHEBI:29035"/>
        <label>1</label>
    </ligand>
</feature>
<evidence type="ECO:0000256" key="8">
    <source>
        <dbReference type="HAMAP-Rule" id="MF_00181"/>
    </source>
</evidence>
<dbReference type="NCBIfam" id="NF002074">
    <property type="entry name" value="PRK00913.1-4"/>
    <property type="match status" value="1"/>
</dbReference>
<protein>
    <recommendedName>
        <fullName evidence="8">Probable cytosol aminopeptidase</fullName>
        <ecNumber evidence="8">3.4.11.1</ecNumber>
    </recommendedName>
    <alternativeName>
        <fullName evidence="8">Leucine aminopeptidase</fullName>
        <shortName evidence="8">LAP</shortName>
        <ecNumber evidence="8">3.4.11.10</ecNumber>
    </alternativeName>
    <alternativeName>
        <fullName evidence="8">Leucyl aminopeptidase</fullName>
    </alternativeName>
</protein>
<dbReference type="PANTHER" id="PTHR11963">
    <property type="entry name" value="LEUCINE AMINOPEPTIDASE-RELATED"/>
    <property type="match status" value="1"/>
</dbReference>
<dbReference type="EC" id="3.4.11.10" evidence="8"/>
<dbReference type="InterPro" id="IPR011356">
    <property type="entry name" value="Leucine_aapep/pepB"/>
</dbReference>
<evidence type="ECO:0000259" key="9">
    <source>
        <dbReference type="PROSITE" id="PS00631"/>
    </source>
</evidence>
<evidence type="ECO:0000256" key="7">
    <source>
        <dbReference type="ARBA" id="ARBA00023211"/>
    </source>
</evidence>
<organism evidence="10 11">
    <name type="scientific">Aquibaculum arenosum</name>
    <dbReference type="NCBI Taxonomy" id="3032591"/>
    <lineage>
        <taxon>Bacteria</taxon>
        <taxon>Pseudomonadati</taxon>
        <taxon>Pseudomonadota</taxon>
        <taxon>Alphaproteobacteria</taxon>
        <taxon>Rhodospirillales</taxon>
        <taxon>Rhodovibrionaceae</taxon>
        <taxon>Aquibaculum</taxon>
    </lineage>
</organism>
<dbReference type="SUPFAM" id="SSF53187">
    <property type="entry name" value="Zn-dependent exopeptidases"/>
    <property type="match status" value="1"/>
</dbReference>
<keyword evidence="8" id="KW-0963">Cytoplasm</keyword>
<proteinExistence type="inferred from homology"/>
<dbReference type="EMBL" id="JARHUD010000001">
    <property type="protein sequence ID" value="MDF2094736.1"/>
    <property type="molecule type" value="Genomic_DNA"/>
</dbReference>
<feature type="binding site" evidence="8">
    <location>
        <position position="263"/>
    </location>
    <ligand>
        <name>Mn(2+)</name>
        <dbReference type="ChEBI" id="CHEBI:29035"/>
        <label>2</label>
    </ligand>
</feature>
<dbReference type="InterPro" id="IPR008283">
    <property type="entry name" value="Peptidase_M17_N"/>
</dbReference>
<feature type="active site" evidence="8">
    <location>
        <position position="349"/>
    </location>
</feature>
<feature type="domain" description="Cytosol aminopeptidase" evidence="9">
    <location>
        <begin position="343"/>
        <end position="350"/>
    </location>
</feature>
<dbReference type="PANTHER" id="PTHR11963:SF23">
    <property type="entry name" value="CYTOSOL AMINOPEPTIDASE"/>
    <property type="match status" value="1"/>
</dbReference>
<dbReference type="NCBIfam" id="NF002073">
    <property type="entry name" value="PRK00913.1-2"/>
    <property type="match status" value="1"/>
</dbReference>
<dbReference type="SUPFAM" id="SSF52949">
    <property type="entry name" value="Macro domain-like"/>
    <property type="match status" value="1"/>
</dbReference>
<feature type="active site" evidence="8">
    <location>
        <position position="275"/>
    </location>
</feature>
<dbReference type="PROSITE" id="PS00631">
    <property type="entry name" value="CYTOSOL_AP"/>
    <property type="match status" value="1"/>
</dbReference>
<feature type="binding site" evidence="8">
    <location>
        <position position="347"/>
    </location>
    <ligand>
        <name>Mn(2+)</name>
        <dbReference type="ChEBI" id="CHEBI:29035"/>
        <label>1</label>
    </ligand>
</feature>
<dbReference type="CDD" id="cd00433">
    <property type="entry name" value="Peptidase_M17"/>
    <property type="match status" value="1"/>
</dbReference>
<evidence type="ECO:0000313" key="11">
    <source>
        <dbReference type="Proteomes" id="UP001215503"/>
    </source>
</evidence>
<evidence type="ECO:0000256" key="5">
    <source>
        <dbReference type="ARBA" id="ARBA00022670"/>
    </source>
</evidence>
<dbReference type="Pfam" id="PF00883">
    <property type="entry name" value="Peptidase_M17"/>
    <property type="match status" value="1"/>
</dbReference>
<dbReference type="Proteomes" id="UP001215503">
    <property type="component" value="Unassembled WGS sequence"/>
</dbReference>
<keyword evidence="5 8" id="KW-0645">Protease</keyword>
<feature type="binding site" evidence="8">
    <location>
        <position position="268"/>
    </location>
    <ligand>
        <name>Mn(2+)</name>
        <dbReference type="ChEBI" id="CHEBI:29035"/>
        <label>2</label>
    </ligand>
</feature>
<dbReference type="Gene3D" id="3.40.630.10">
    <property type="entry name" value="Zn peptidases"/>
    <property type="match status" value="1"/>
</dbReference>
<comment type="function">
    <text evidence="8">Presumably involved in the processing and regular turnover of intracellular proteins. Catalyzes the removal of unsubstituted N-terminal amino acids from various peptides.</text>
</comment>
<dbReference type="InterPro" id="IPR043472">
    <property type="entry name" value="Macro_dom-like"/>
</dbReference>
<dbReference type="Gene3D" id="3.40.220.10">
    <property type="entry name" value="Leucine Aminopeptidase, subunit E, domain 1"/>
    <property type="match status" value="1"/>
</dbReference>
<keyword evidence="6 8" id="KW-0378">Hydrolase</keyword>
<sequence>MRISFAAPELPTEGSLAVLVPENGKPAGMLAQLDTAMDGALARLLEGSRFKGKKGQLTELLAPRGLELDRLVLVGVGKADKASALEFEAAGGTLAAHLNGAGVSDAMLLVDIAGSELSAAAQASHAAYGALLRNYRFDKYRTKEEKEKKLSLSALEVRCAEQEAATQAFSSLEQVAGGVFTTRNLVSEPANVLYPESFVERAKELEALGVKVEILDEAAMQERGMGALLGVGQGSERESRILLMTWNGAGEGGDSYPVAFVGKGVCFDTGGISLKPAAGMEDMKWDMGGAGVVVGLMHALAARKAKVNVVGACGLVENMPDGKAQRPGDVVTSMSGQTIEIINTDAEGRLVLADVLTYVQERYKPETIIDLATLTGAIMIALGKSTAGLFSNDDALSAALTEAGKAVGEPVWRLPMGEEYDRMIDSDIADMKNTGQRWGGSITAAQFLQRFVNEGVHWAHIDIAGTTWSDKDKPTVPKGATAFGVRLLDRYVANRLEK</sequence>
<evidence type="ECO:0000313" key="10">
    <source>
        <dbReference type="EMBL" id="MDF2094736.1"/>
    </source>
</evidence>
<dbReference type="Pfam" id="PF02789">
    <property type="entry name" value="Peptidase_M17_N"/>
    <property type="match status" value="1"/>
</dbReference>
<dbReference type="InterPro" id="IPR000819">
    <property type="entry name" value="Peptidase_M17_C"/>
</dbReference>
<feature type="binding site" evidence="8">
    <location>
        <position position="286"/>
    </location>
    <ligand>
        <name>Mn(2+)</name>
        <dbReference type="ChEBI" id="CHEBI:29035"/>
        <label>2</label>
    </ligand>
</feature>
<gene>
    <name evidence="8" type="primary">pepA</name>
    <name evidence="10" type="ORF">P2G67_01955</name>
</gene>
<keyword evidence="4 8" id="KW-0031">Aminopeptidase</keyword>
<dbReference type="GO" id="GO:0004177">
    <property type="term" value="F:aminopeptidase activity"/>
    <property type="evidence" value="ECO:0007669"/>
    <property type="project" value="UniProtKB-KW"/>
</dbReference>
<keyword evidence="7 8" id="KW-0464">Manganese</keyword>
<dbReference type="NCBIfam" id="NF002077">
    <property type="entry name" value="PRK00913.2-4"/>
    <property type="match status" value="1"/>
</dbReference>
<dbReference type="InterPro" id="IPR023042">
    <property type="entry name" value="Peptidase_M17_leu_NH2_pept"/>
</dbReference>
<comment type="catalytic activity">
    <reaction evidence="1 8">
        <text>Release of an N-terminal amino acid, Xaa-|-Yaa-, in which Xaa is preferably Leu, but may be other amino acids including Pro although not Arg or Lys, and Yaa may be Pro. Amino acid amides and methyl esters are also readily hydrolyzed, but rates on arylamides are exceedingly low.</text>
        <dbReference type="EC" id="3.4.11.1"/>
    </reaction>
</comment>
<comment type="catalytic activity">
    <reaction evidence="2 8">
        <text>Release of an N-terminal amino acid, preferentially leucine, but not glutamic or aspartic acids.</text>
        <dbReference type="EC" id="3.4.11.10"/>
    </reaction>
</comment>
<feature type="binding site" evidence="8">
    <location>
        <position position="345"/>
    </location>
    <ligand>
        <name>Mn(2+)</name>
        <dbReference type="ChEBI" id="CHEBI:29035"/>
        <label>1</label>
    </ligand>
</feature>
<comment type="caution">
    <text evidence="10">The sequence shown here is derived from an EMBL/GenBank/DDBJ whole genome shotgun (WGS) entry which is preliminary data.</text>
</comment>
<comment type="cofactor">
    <cofactor evidence="8">
        <name>Mn(2+)</name>
        <dbReference type="ChEBI" id="CHEBI:29035"/>
    </cofactor>
    <text evidence="8">Binds 2 manganese ions per subunit.</text>
</comment>
<name>A0ABT5YIU4_9PROT</name>
<dbReference type="PRINTS" id="PR00481">
    <property type="entry name" value="LAMNOPPTDASE"/>
</dbReference>
<dbReference type="RefSeq" id="WP_275819480.1">
    <property type="nucleotide sequence ID" value="NZ_JARHUD010000001.1"/>
</dbReference>
<evidence type="ECO:0000256" key="6">
    <source>
        <dbReference type="ARBA" id="ARBA00022801"/>
    </source>
</evidence>
<evidence type="ECO:0000256" key="1">
    <source>
        <dbReference type="ARBA" id="ARBA00000135"/>
    </source>
</evidence>
<evidence type="ECO:0000256" key="3">
    <source>
        <dbReference type="ARBA" id="ARBA00009528"/>
    </source>
</evidence>
<dbReference type="EC" id="3.4.11.1" evidence="8"/>
<comment type="similarity">
    <text evidence="3 8">Belongs to the peptidase M17 family.</text>
</comment>